<dbReference type="EMBL" id="LN614827">
    <property type="protein sequence ID" value="CEG58662.1"/>
    <property type="molecule type" value="Genomic_DNA"/>
</dbReference>
<protein>
    <submittedName>
        <fullName evidence="1">Uncharacterized protein</fullName>
    </submittedName>
</protein>
<proteinExistence type="predicted"/>
<dbReference type="Proteomes" id="UP000032430">
    <property type="component" value="Chromosome I"/>
</dbReference>
<dbReference type="RefSeq" id="WP_045096932.1">
    <property type="nucleotide sequence ID" value="NZ_LN614827.1"/>
</dbReference>
<dbReference type="KEGG" id="lfa:LFA_3330"/>
<sequence>MKKFLGTGFIGRSAVAAIINFGKKRPIVKNCCLVAFSLLLMAFRTEAMPHKASNIAVLNSLFITSSNSPSRSSAVPSPSCSSRSACVADVNFQKEFTGFVNFIHSRYPSAQVPSAERLQRHACNTLSPGDSPSADDSADDLEVNYGEAVPMGQWLAAYLSYSYWSTQPGMNPYPTSPVWWCFLDNSSSYVVSDTNEKFEGAANIIASFDGLGKPAANGGQGFYVNQAIVTDVYPAASLDQGSFAAQTFTNKELVAIDAAAPGTTKPLAQYQLLMKIQAHETYPRRTISSIQETINKLATIEWLGLCSISCTNCTPGTICPSA</sequence>
<reference evidence="2" key="1">
    <citation type="submission" date="2014-09" db="EMBL/GenBank/DDBJ databases">
        <authorList>
            <person name="Gomez-Valero L."/>
        </authorList>
    </citation>
    <scope>NUCLEOTIDE SEQUENCE [LARGE SCALE GENOMIC DNA]</scope>
    <source>
        <strain evidence="2">ATCC700992</strain>
    </source>
</reference>
<keyword evidence="2" id="KW-1185">Reference proteome</keyword>
<evidence type="ECO:0000313" key="2">
    <source>
        <dbReference type="Proteomes" id="UP000032430"/>
    </source>
</evidence>
<organism evidence="1 2">
    <name type="scientific">Legionella fallonii LLAP-10</name>
    <dbReference type="NCBI Taxonomy" id="1212491"/>
    <lineage>
        <taxon>Bacteria</taxon>
        <taxon>Pseudomonadati</taxon>
        <taxon>Pseudomonadota</taxon>
        <taxon>Gammaproteobacteria</taxon>
        <taxon>Legionellales</taxon>
        <taxon>Legionellaceae</taxon>
        <taxon>Legionella</taxon>
    </lineage>
</organism>
<dbReference type="HOGENOM" id="CLU_879397_0_0_6"/>
<dbReference type="AlphaFoldDB" id="A0A098G854"/>
<name>A0A098G854_9GAMM</name>
<dbReference type="OrthoDB" id="5652686at2"/>
<gene>
    <name evidence="1" type="ORF">LFA_3330</name>
</gene>
<evidence type="ECO:0000313" key="1">
    <source>
        <dbReference type="EMBL" id="CEG58662.1"/>
    </source>
</evidence>
<accession>A0A098G854</accession>